<comment type="caution">
    <text evidence="10">The sequence shown here is derived from an EMBL/GenBank/DDBJ whole genome shotgun (WGS) entry which is preliminary data.</text>
</comment>
<dbReference type="PANTHER" id="PTHR10937">
    <property type="entry name" value="GLUCOSAMINE--FRUCTOSE-6-PHOSPHATE AMINOTRANSFERASE, ISOMERIZING"/>
    <property type="match status" value="1"/>
</dbReference>
<evidence type="ECO:0000256" key="4">
    <source>
        <dbReference type="ARBA" id="ARBA00022576"/>
    </source>
</evidence>
<sequence>YDSWGVAVIDKKLHVHKTTGAIGDLAKLRTLPKSNTGIGHTRWATHGGVTNVNAHPHFSSDESFVLAQNGIVQNYQELKEKLTKKGHKFVSETDTEVIVRLIEDELKRTKTLRVAVERAFKKLTGRNTIIILENSKVPHIIAVRNGSPLVVGKGDKEIFIASDTLSFSDKTDKVYMLDNYDLVELNGKGPQFFNVQTGEEIKKRATKLDSKIEEIGKEGYDHYMLKEITEQKNTILEASSYEESDFKDIVTAIKKASTIYTLGAGGASFAAEQVSYYLRDIAGLRAINIKPYDINSYVHLFKKNDLLIAISQSGETADTIEAIELAKERGVKIASAVNMLGSTITRISDYQFLSRSGPEICVISTKSGSAQVTFGYLLAMTYIGKHKQAKKDLKGLSSDLEKFFNKKQLTQIRNLAKTLAKKEHLYLLGRGQNFEPAIVGALNIKEASYLHAEGFSAGELKHGVIALISKGTYVIAFVSNDEEKGEMLNAIAEVKARGAKVIGIAEENNNLFDEFVKMPSKNNPAGAITNIIPCQLFGYYIAVARGHNPDKPRNLAKSVTVK</sequence>
<evidence type="ECO:0000259" key="9">
    <source>
        <dbReference type="PROSITE" id="PS51464"/>
    </source>
</evidence>
<dbReference type="EC" id="2.6.1.16" evidence="2"/>
<dbReference type="Pfam" id="PF13522">
    <property type="entry name" value="GATase_6"/>
    <property type="match status" value="1"/>
</dbReference>
<evidence type="ECO:0000256" key="5">
    <source>
        <dbReference type="ARBA" id="ARBA00022679"/>
    </source>
</evidence>
<evidence type="ECO:0000256" key="3">
    <source>
        <dbReference type="ARBA" id="ARBA00016090"/>
    </source>
</evidence>
<evidence type="ECO:0000256" key="1">
    <source>
        <dbReference type="ARBA" id="ARBA00001031"/>
    </source>
</evidence>
<dbReference type="NCBIfam" id="NF001484">
    <property type="entry name" value="PRK00331.1"/>
    <property type="match status" value="1"/>
</dbReference>
<dbReference type="GO" id="GO:0006002">
    <property type="term" value="P:fructose 6-phosphate metabolic process"/>
    <property type="evidence" value="ECO:0007669"/>
    <property type="project" value="TreeGrafter"/>
</dbReference>
<dbReference type="InterPro" id="IPR035490">
    <property type="entry name" value="GlmS/FrlB_SIS"/>
</dbReference>
<dbReference type="Gene3D" id="3.40.50.10490">
    <property type="entry name" value="Glucose-6-phosphate isomerase like protein, domain 1"/>
    <property type="match status" value="2"/>
</dbReference>
<dbReference type="InterPro" id="IPR017932">
    <property type="entry name" value="GATase_2_dom"/>
</dbReference>
<dbReference type="PANTHER" id="PTHR10937:SF0">
    <property type="entry name" value="GLUTAMINE--FRUCTOSE-6-PHOSPHATE TRANSAMINASE (ISOMERIZING)"/>
    <property type="match status" value="1"/>
</dbReference>
<name>A0A955L2X7_9BACT</name>
<dbReference type="SUPFAM" id="SSF56235">
    <property type="entry name" value="N-terminal nucleophile aminohydrolases (Ntn hydrolases)"/>
    <property type="match status" value="1"/>
</dbReference>
<dbReference type="GO" id="GO:0006047">
    <property type="term" value="P:UDP-N-acetylglucosamine metabolic process"/>
    <property type="evidence" value="ECO:0007669"/>
    <property type="project" value="TreeGrafter"/>
</dbReference>
<evidence type="ECO:0000256" key="2">
    <source>
        <dbReference type="ARBA" id="ARBA00012916"/>
    </source>
</evidence>
<proteinExistence type="predicted"/>
<feature type="domain" description="SIS" evidence="9">
    <location>
        <begin position="249"/>
        <end position="388"/>
    </location>
</feature>
<evidence type="ECO:0000313" key="11">
    <source>
        <dbReference type="Proteomes" id="UP000782843"/>
    </source>
</evidence>
<dbReference type="Proteomes" id="UP000782843">
    <property type="component" value="Unassembled WGS sequence"/>
</dbReference>
<dbReference type="NCBIfam" id="TIGR01135">
    <property type="entry name" value="glmS"/>
    <property type="match status" value="1"/>
</dbReference>
<dbReference type="InterPro" id="IPR001347">
    <property type="entry name" value="SIS_dom"/>
</dbReference>
<dbReference type="PROSITE" id="PS51464">
    <property type="entry name" value="SIS"/>
    <property type="match status" value="2"/>
</dbReference>
<reference evidence="10" key="1">
    <citation type="submission" date="2020-04" db="EMBL/GenBank/DDBJ databases">
        <authorList>
            <person name="Zhang T."/>
        </authorList>
    </citation>
    <scope>NUCLEOTIDE SEQUENCE</scope>
    <source>
        <strain evidence="10">HKST-UBA10</strain>
    </source>
</reference>
<feature type="domain" description="SIS" evidence="9">
    <location>
        <begin position="415"/>
        <end position="552"/>
    </location>
</feature>
<feature type="domain" description="Glutamine amidotransferase type-2" evidence="8">
    <location>
        <begin position="1"/>
        <end position="188"/>
    </location>
</feature>
<dbReference type="InterPro" id="IPR029055">
    <property type="entry name" value="Ntn_hydrolases_N"/>
</dbReference>
<accession>A0A955L2X7</accession>
<dbReference type="Pfam" id="PF01380">
    <property type="entry name" value="SIS"/>
    <property type="match status" value="2"/>
</dbReference>
<dbReference type="GO" id="GO:0097367">
    <property type="term" value="F:carbohydrate derivative binding"/>
    <property type="evidence" value="ECO:0007669"/>
    <property type="project" value="InterPro"/>
</dbReference>
<evidence type="ECO:0000259" key="8">
    <source>
        <dbReference type="PROSITE" id="PS51278"/>
    </source>
</evidence>
<dbReference type="GO" id="GO:0004360">
    <property type="term" value="F:glutamine-fructose-6-phosphate transaminase (isomerizing) activity"/>
    <property type="evidence" value="ECO:0007669"/>
    <property type="project" value="UniProtKB-EC"/>
</dbReference>
<dbReference type="InterPro" id="IPR005855">
    <property type="entry name" value="GFAT"/>
</dbReference>
<evidence type="ECO:0000256" key="6">
    <source>
        <dbReference type="ARBA" id="ARBA00022737"/>
    </source>
</evidence>
<organism evidence="10 11">
    <name type="scientific">Candidatus Dojkabacteria bacterium</name>
    <dbReference type="NCBI Taxonomy" id="2099670"/>
    <lineage>
        <taxon>Bacteria</taxon>
        <taxon>Candidatus Dojkabacteria</taxon>
    </lineage>
</organism>
<keyword evidence="7" id="KW-0315">Glutamine amidotransferase</keyword>
<dbReference type="InterPro" id="IPR035466">
    <property type="entry name" value="GlmS/AgaS_SIS"/>
</dbReference>
<evidence type="ECO:0000256" key="7">
    <source>
        <dbReference type="ARBA" id="ARBA00022962"/>
    </source>
</evidence>
<dbReference type="Gene3D" id="3.60.20.10">
    <property type="entry name" value="Glutamine Phosphoribosylpyrophosphate, subunit 1, domain 1"/>
    <property type="match status" value="1"/>
</dbReference>
<dbReference type="EMBL" id="JAGQLG010000028">
    <property type="protein sequence ID" value="MCA9381938.1"/>
    <property type="molecule type" value="Genomic_DNA"/>
</dbReference>
<reference evidence="10" key="2">
    <citation type="journal article" date="2021" name="Microbiome">
        <title>Successional dynamics and alternative stable states in a saline activated sludge microbial community over 9 years.</title>
        <authorList>
            <person name="Wang Y."/>
            <person name="Ye J."/>
            <person name="Ju F."/>
            <person name="Liu L."/>
            <person name="Boyd J.A."/>
            <person name="Deng Y."/>
            <person name="Parks D.H."/>
            <person name="Jiang X."/>
            <person name="Yin X."/>
            <person name="Woodcroft B.J."/>
            <person name="Tyson G.W."/>
            <person name="Hugenholtz P."/>
            <person name="Polz M.F."/>
            <person name="Zhang T."/>
        </authorList>
    </citation>
    <scope>NUCLEOTIDE SEQUENCE</scope>
    <source>
        <strain evidence="10">HKST-UBA10</strain>
    </source>
</reference>
<gene>
    <name evidence="10" type="primary">glmS</name>
    <name evidence="10" type="ORF">KC660_00850</name>
</gene>
<dbReference type="GO" id="GO:0006487">
    <property type="term" value="P:protein N-linked glycosylation"/>
    <property type="evidence" value="ECO:0007669"/>
    <property type="project" value="TreeGrafter"/>
</dbReference>
<dbReference type="InterPro" id="IPR046348">
    <property type="entry name" value="SIS_dom_sf"/>
</dbReference>
<dbReference type="SUPFAM" id="SSF53697">
    <property type="entry name" value="SIS domain"/>
    <property type="match status" value="1"/>
</dbReference>
<protein>
    <recommendedName>
        <fullName evidence="3">Glutamine--fructose-6-phosphate aminotransferase [isomerizing]</fullName>
        <ecNumber evidence="2">2.6.1.16</ecNumber>
    </recommendedName>
</protein>
<feature type="non-terminal residue" evidence="10">
    <location>
        <position position="1"/>
    </location>
</feature>
<keyword evidence="4 10" id="KW-0032">Aminotransferase</keyword>
<dbReference type="CDD" id="cd05009">
    <property type="entry name" value="SIS_GlmS_GlmD_2"/>
    <property type="match status" value="1"/>
</dbReference>
<dbReference type="CDD" id="cd05008">
    <property type="entry name" value="SIS_GlmS_GlmD_1"/>
    <property type="match status" value="1"/>
</dbReference>
<keyword evidence="5 10" id="KW-0808">Transferase</keyword>
<evidence type="ECO:0000313" key="10">
    <source>
        <dbReference type="EMBL" id="MCA9381938.1"/>
    </source>
</evidence>
<keyword evidence="6" id="KW-0677">Repeat</keyword>
<comment type="catalytic activity">
    <reaction evidence="1">
        <text>D-fructose 6-phosphate + L-glutamine = D-glucosamine 6-phosphate + L-glutamate</text>
        <dbReference type="Rhea" id="RHEA:13237"/>
        <dbReference type="ChEBI" id="CHEBI:29985"/>
        <dbReference type="ChEBI" id="CHEBI:58359"/>
        <dbReference type="ChEBI" id="CHEBI:58725"/>
        <dbReference type="ChEBI" id="CHEBI:61527"/>
        <dbReference type="EC" id="2.6.1.16"/>
    </reaction>
</comment>
<dbReference type="PROSITE" id="PS51278">
    <property type="entry name" value="GATASE_TYPE_2"/>
    <property type="match status" value="1"/>
</dbReference>
<dbReference type="AlphaFoldDB" id="A0A955L2X7"/>